<evidence type="ECO:0000313" key="3">
    <source>
        <dbReference type="Proteomes" id="UP001233271"/>
    </source>
</evidence>
<gene>
    <name evidence="2" type="ORF">CcaverHIS019_0200640</name>
</gene>
<dbReference type="EMBL" id="AP028213">
    <property type="protein sequence ID" value="BEI88702.1"/>
    <property type="molecule type" value="Genomic_DNA"/>
</dbReference>
<evidence type="ECO:0000256" key="1">
    <source>
        <dbReference type="SAM" id="MobiDB-lite"/>
    </source>
</evidence>
<dbReference type="KEGG" id="ccac:CcaHIS019_0200640"/>
<protein>
    <submittedName>
        <fullName evidence="2">Uncharacterized protein</fullName>
    </submittedName>
</protein>
<accession>A0AA48L1D0</accession>
<dbReference type="AlphaFoldDB" id="A0AA48L1D0"/>
<evidence type="ECO:0000313" key="2">
    <source>
        <dbReference type="EMBL" id="BEI88702.1"/>
    </source>
</evidence>
<reference evidence="2" key="1">
    <citation type="journal article" date="2023" name="BMC Genomics">
        <title>Chromosome-level genome assemblies of Cutaneotrichosporon spp. (Trichosporonales, Basidiomycota) reveal imbalanced evolution between nucleotide sequences and chromosome synteny.</title>
        <authorList>
            <person name="Kobayashi Y."/>
            <person name="Kayamori A."/>
            <person name="Aoki K."/>
            <person name="Shiwa Y."/>
            <person name="Matsutani M."/>
            <person name="Fujita N."/>
            <person name="Sugita T."/>
            <person name="Iwasaki W."/>
            <person name="Tanaka N."/>
            <person name="Takashima M."/>
        </authorList>
    </citation>
    <scope>NUCLEOTIDE SEQUENCE</scope>
    <source>
        <strain evidence="2">HIS019</strain>
    </source>
</reference>
<feature type="region of interest" description="Disordered" evidence="1">
    <location>
        <begin position="214"/>
        <end position="261"/>
    </location>
</feature>
<keyword evidence="3" id="KW-1185">Reference proteome</keyword>
<name>A0AA48L1D0_9TREE</name>
<dbReference type="Proteomes" id="UP001233271">
    <property type="component" value="Chromosome 2"/>
</dbReference>
<organism evidence="2 3">
    <name type="scientific">Cutaneotrichosporon cavernicola</name>
    <dbReference type="NCBI Taxonomy" id="279322"/>
    <lineage>
        <taxon>Eukaryota</taxon>
        <taxon>Fungi</taxon>
        <taxon>Dikarya</taxon>
        <taxon>Basidiomycota</taxon>
        <taxon>Agaricomycotina</taxon>
        <taxon>Tremellomycetes</taxon>
        <taxon>Trichosporonales</taxon>
        <taxon>Trichosporonaceae</taxon>
        <taxon>Cutaneotrichosporon</taxon>
    </lineage>
</organism>
<proteinExistence type="predicted"/>
<dbReference type="GeneID" id="85492573"/>
<feature type="region of interest" description="Disordered" evidence="1">
    <location>
        <begin position="8"/>
        <end position="93"/>
    </location>
</feature>
<feature type="compositionally biased region" description="Polar residues" evidence="1">
    <location>
        <begin position="71"/>
        <end position="88"/>
    </location>
</feature>
<feature type="region of interest" description="Disordered" evidence="1">
    <location>
        <begin position="326"/>
        <end position="397"/>
    </location>
</feature>
<dbReference type="RefSeq" id="XP_060453968.1">
    <property type="nucleotide sequence ID" value="XM_060597035.1"/>
</dbReference>
<sequence length="397" mass="40978">MLCFPWCKRNKSTDEEPLNPKAKASPSVKSMEPGGPVQLLDERSGAPKITLTVPSREALTLVVPSEGGKTASPSRPVNTTPSQDSPHSPGSPVLTLLGGGIVMVGTLESVPEEVVATTQTVAVVEPQPPPTSKEPNMVAVAESPTSVKVASPKEMPSPVVTEPLAPRQLSSPVVTEPLASRQLSSPVGTEPLASRQLSSPVEAVAMIMVPEPETKPTPAQLAATIPPSEATGPVNREFQEDVKPTTEQLAEAENASSQHEGSDVAVVVAAVLNGAEGSEDIKPLASTIAAQLVSVVEGPDIDNVAAERAKPIIDDVKPTIDCSTELDVSTSEDNPEGIPRANPSATPSIEYLGSGPGENPPCVVDLTLSETDDERFSAKSVSGPPAESPGGSTDALH</sequence>